<keyword evidence="2" id="KW-1185">Reference proteome</keyword>
<sequence>MKWTSADLETFYQSKEFIDTLCIPLIPVELANSSEARKLANQKTSLQIISDELERNYTGRIMLSPAYTYLRGTDFQTECDRVNQWTSHLSDGHFQHIFLLSYDVNWKRYERELAGSFVWITAPMIEDFKSEQAQKAISDQTDQLSELIESYWK</sequence>
<evidence type="ECO:0000313" key="1">
    <source>
        <dbReference type="EMBL" id="UOQ85870.1"/>
    </source>
</evidence>
<dbReference type="RefSeq" id="WP_244746142.1">
    <property type="nucleotide sequence ID" value="NZ_CP095071.1"/>
</dbReference>
<dbReference type="Pfam" id="PF10673">
    <property type="entry name" value="DUF2487"/>
    <property type="match status" value="1"/>
</dbReference>
<dbReference type="EMBL" id="CP095071">
    <property type="protein sequence ID" value="UOQ85870.1"/>
    <property type="molecule type" value="Genomic_DNA"/>
</dbReference>
<name>A0ABY4GNC6_9BACI</name>
<dbReference type="InterPro" id="IPR019615">
    <property type="entry name" value="DUF2487"/>
</dbReference>
<protein>
    <submittedName>
        <fullName evidence="1">YpiF family protein</fullName>
    </submittedName>
</protein>
<dbReference type="Proteomes" id="UP000831537">
    <property type="component" value="Chromosome"/>
</dbReference>
<accession>A0ABY4GNC6</accession>
<reference evidence="1 2" key="1">
    <citation type="submission" date="2022-04" db="EMBL/GenBank/DDBJ databases">
        <title>Gracilibacillus sp. isolated from saltern.</title>
        <authorList>
            <person name="Won M."/>
            <person name="Lee C.-M."/>
            <person name="Woen H.-Y."/>
            <person name="Kwon S.-W."/>
        </authorList>
    </citation>
    <scope>NUCLEOTIDE SEQUENCE [LARGE SCALE GENOMIC DNA]</scope>
    <source>
        <strain evidence="1 2">SSPM10-3</strain>
    </source>
</reference>
<organism evidence="1 2">
    <name type="scientific">Gracilibacillus salinarum</name>
    <dbReference type="NCBI Taxonomy" id="2932255"/>
    <lineage>
        <taxon>Bacteria</taxon>
        <taxon>Bacillati</taxon>
        <taxon>Bacillota</taxon>
        <taxon>Bacilli</taxon>
        <taxon>Bacillales</taxon>
        <taxon>Bacillaceae</taxon>
        <taxon>Gracilibacillus</taxon>
    </lineage>
</organism>
<gene>
    <name evidence="1" type="ORF">MUN87_02890</name>
</gene>
<evidence type="ECO:0000313" key="2">
    <source>
        <dbReference type="Proteomes" id="UP000831537"/>
    </source>
</evidence>
<proteinExistence type="predicted"/>